<evidence type="ECO:0000313" key="2">
    <source>
        <dbReference type="EMBL" id="CEK85730.1"/>
    </source>
</evidence>
<protein>
    <submittedName>
        <fullName evidence="3">Uncharacterized protein</fullName>
    </submittedName>
</protein>
<dbReference type="EMBL" id="HACG01038868">
    <property type="protein sequence ID" value="CEK85733.1"/>
    <property type="molecule type" value="Transcribed_RNA"/>
</dbReference>
<dbReference type="AlphaFoldDB" id="A0A0B7AY32"/>
<accession>A0A0B7AY32</accession>
<organism evidence="3">
    <name type="scientific">Arion vulgaris</name>
    <dbReference type="NCBI Taxonomy" id="1028688"/>
    <lineage>
        <taxon>Eukaryota</taxon>
        <taxon>Metazoa</taxon>
        <taxon>Spiralia</taxon>
        <taxon>Lophotrochozoa</taxon>
        <taxon>Mollusca</taxon>
        <taxon>Gastropoda</taxon>
        <taxon>Heterobranchia</taxon>
        <taxon>Euthyneura</taxon>
        <taxon>Panpulmonata</taxon>
        <taxon>Eupulmonata</taxon>
        <taxon>Stylommatophora</taxon>
        <taxon>Helicina</taxon>
        <taxon>Arionoidea</taxon>
        <taxon>Arionidae</taxon>
        <taxon>Arion</taxon>
    </lineage>
</organism>
<dbReference type="EMBL" id="HACG01038865">
    <property type="protein sequence ID" value="CEK85730.1"/>
    <property type="molecule type" value="Transcribed_RNA"/>
</dbReference>
<name>A0A0B7AY32_9EUPU</name>
<reference evidence="3" key="1">
    <citation type="submission" date="2014-12" db="EMBL/GenBank/DDBJ databases">
        <title>Insight into the proteome of Arion vulgaris.</title>
        <authorList>
            <person name="Aradska J."/>
            <person name="Bulat T."/>
            <person name="Smidak R."/>
            <person name="Sarate P."/>
            <person name="Gangsoo J."/>
            <person name="Sialana F."/>
            <person name="Bilban M."/>
            <person name="Lubec G."/>
        </authorList>
    </citation>
    <scope>NUCLEOTIDE SEQUENCE</scope>
    <source>
        <tissue evidence="3">Skin</tissue>
    </source>
</reference>
<sequence length="88" mass="10175">MARKLVKVDEELLEFFSRSDSEEEMCSSDSETEQDDQTQPSTSTTTKMAWLSTCYLHVRHLRRHRSAVKMTCHQKGINLIQLNGLPMT</sequence>
<feature type="compositionally biased region" description="Acidic residues" evidence="1">
    <location>
        <begin position="21"/>
        <end position="36"/>
    </location>
</feature>
<evidence type="ECO:0000313" key="3">
    <source>
        <dbReference type="EMBL" id="CEK85733.1"/>
    </source>
</evidence>
<feature type="region of interest" description="Disordered" evidence="1">
    <location>
        <begin position="18"/>
        <end position="45"/>
    </location>
</feature>
<proteinExistence type="predicted"/>
<evidence type="ECO:0000256" key="1">
    <source>
        <dbReference type="SAM" id="MobiDB-lite"/>
    </source>
</evidence>
<gene>
    <name evidence="3" type="primary">ORF149923</name>
    <name evidence="2" type="synonym">ORF149908</name>
</gene>